<keyword evidence="1" id="KW-0732">Signal</keyword>
<dbReference type="InterPro" id="IPR021109">
    <property type="entry name" value="Peptidase_aspartic_dom_sf"/>
</dbReference>
<organism evidence="2 3">
    <name type="scientific">Flavobacterium akiainvivens</name>
    <dbReference type="NCBI Taxonomy" id="1202724"/>
    <lineage>
        <taxon>Bacteria</taxon>
        <taxon>Pseudomonadati</taxon>
        <taxon>Bacteroidota</taxon>
        <taxon>Flavobacteriia</taxon>
        <taxon>Flavobacteriales</taxon>
        <taxon>Flavobacteriaceae</taxon>
        <taxon>Flavobacterium</taxon>
    </lineage>
</organism>
<dbReference type="RefSeq" id="WP_054408328.1">
    <property type="nucleotide sequence ID" value="NZ_FOYA01000016.1"/>
</dbReference>
<evidence type="ECO:0000256" key="1">
    <source>
        <dbReference type="SAM" id="SignalP"/>
    </source>
</evidence>
<dbReference type="OrthoDB" id="5580718at2"/>
<comment type="caution">
    <text evidence="2">The sequence shown here is derived from an EMBL/GenBank/DDBJ whole genome shotgun (WGS) entry which is preliminary data.</text>
</comment>
<dbReference type="EMBL" id="LIYD01000005">
    <property type="protein sequence ID" value="KOS06712.1"/>
    <property type="molecule type" value="Genomic_DNA"/>
</dbReference>
<evidence type="ECO:0000313" key="3">
    <source>
        <dbReference type="Proteomes" id="UP000037755"/>
    </source>
</evidence>
<sequence>MKLLYFLSTLLCFNVAVAQKIKTLNKGKVVQKNYNTTVPYTDINGLIITQATIGGKAYNFIVDTGAMSVISRELYEALGLQTPDSIRISDSSNLKQHMKLVTLPPVQVGDITFTGVPAAVAQPGFFFECLGIDGFIGSNMLRNTIVKFSYQDKTVTFTDKLKNLSVDKKNSVALAKDKFQSNPGIKIILQSDSYTINELVLFDTGMVGLYDLSLSAHQSTLKEAGLLTVLHRSEGAFSVGINGVEAPTEHLMLSIPEIVFAGTTLKSVTTKTTSDNRSRIGNEILKYGDVIVDYPHRQLYFNAYANGPVDVSEKHFPVQPVVNGDKIVVGIVWDDAYSDRVNLGDEILKFGEFDYTSVSYCDTFKHNMKPTTDTAIMVLKDINTGEIKEVELTQQ</sequence>
<dbReference type="Gene3D" id="2.40.70.10">
    <property type="entry name" value="Acid Proteases"/>
    <property type="match status" value="1"/>
</dbReference>
<dbReference type="AlphaFoldDB" id="A0A0M9VIK2"/>
<protein>
    <recommendedName>
        <fullName evidence="4">Aspartyl protease</fullName>
    </recommendedName>
</protein>
<feature type="signal peptide" evidence="1">
    <location>
        <begin position="1"/>
        <end position="18"/>
    </location>
</feature>
<gene>
    <name evidence="2" type="ORF">AM493_12230</name>
</gene>
<accession>A0A0M9VIK2</accession>
<dbReference type="CDD" id="cd05483">
    <property type="entry name" value="retropepsin_like_bacteria"/>
    <property type="match status" value="1"/>
</dbReference>
<evidence type="ECO:0000313" key="2">
    <source>
        <dbReference type="EMBL" id="KOS06712.1"/>
    </source>
</evidence>
<name>A0A0M9VIK2_9FLAO</name>
<dbReference type="Pfam" id="PF13650">
    <property type="entry name" value="Asp_protease_2"/>
    <property type="match status" value="1"/>
</dbReference>
<dbReference type="InterPro" id="IPR034122">
    <property type="entry name" value="Retropepsin-like_bacterial"/>
</dbReference>
<reference evidence="2 3" key="1">
    <citation type="submission" date="2015-08" db="EMBL/GenBank/DDBJ databases">
        <title>Whole genome sequence of Flavobacterium akiainvivens IK-1T, from decaying Wikstroemia oahuensis, an endemic Hawaiian shrub.</title>
        <authorList>
            <person name="Wan X."/>
            <person name="Hou S."/>
            <person name="Saito J."/>
            <person name="Donachie S."/>
        </authorList>
    </citation>
    <scope>NUCLEOTIDE SEQUENCE [LARGE SCALE GENOMIC DNA]</scope>
    <source>
        <strain evidence="2 3">IK-1</strain>
    </source>
</reference>
<dbReference type="Proteomes" id="UP000037755">
    <property type="component" value="Unassembled WGS sequence"/>
</dbReference>
<proteinExistence type="predicted"/>
<feature type="chain" id="PRO_5005839009" description="Aspartyl protease" evidence="1">
    <location>
        <begin position="19"/>
        <end position="395"/>
    </location>
</feature>
<dbReference type="STRING" id="1202724.AM493_12230"/>
<dbReference type="PATRIC" id="fig|1202724.3.peg.2534"/>
<keyword evidence="3" id="KW-1185">Reference proteome</keyword>
<dbReference type="SUPFAM" id="SSF50630">
    <property type="entry name" value="Acid proteases"/>
    <property type="match status" value="1"/>
</dbReference>
<evidence type="ECO:0008006" key="4">
    <source>
        <dbReference type="Google" id="ProtNLM"/>
    </source>
</evidence>